<dbReference type="Gene3D" id="3.20.20.70">
    <property type="entry name" value="Aldolase class I"/>
    <property type="match status" value="1"/>
</dbReference>
<feature type="binding site" evidence="2">
    <location>
        <position position="136"/>
    </location>
    <ligand>
        <name>Zn(2+)</name>
        <dbReference type="ChEBI" id="CHEBI:29105"/>
        <label>1</label>
        <note>catalytic</note>
    </ligand>
</feature>
<evidence type="ECO:0000313" key="6">
    <source>
        <dbReference type="Proteomes" id="UP000304951"/>
    </source>
</evidence>
<accession>A0A4S8S3M8</accession>
<dbReference type="GO" id="GO:0006096">
    <property type="term" value="P:glycolytic process"/>
    <property type="evidence" value="ECO:0007669"/>
    <property type="project" value="UniProtKB-UniPathway"/>
</dbReference>
<dbReference type="UniPathway" id="UPA00109">
    <property type="reaction ID" value="UER00183"/>
</dbReference>
<gene>
    <name evidence="5" type="ORF">D6D28_09712</name>
</gene>
<dbReference type="PANTHER" id="PTHR30304:SF0">
    <property type="entry name" value="D-TAGATOSE-1,6-BISPHOSPHATE ALDOLASE SUBUNIT GATY-RELATED"/>
    <property type="match status" value="1"/>
</dbReference>
<name>A0A4S8S3M8_AURPU</name>
<evidence type="ECO:0000256" key="4">
    <source>
        <dbReference type="SAM" id="MobiDB-lite"/>
    </source>
</evidence>
<dbReference type="Pfam" id="PF01116">
    <property type="entry name" value="F_bP_aldolase"/>
    <property type="match status" value="1"/>
</dbReference>
<keyword evidence="3" id="KW-0324">Glycolysis</keyword>
<comment type="similarity">
    <text evidence="3">Belongs to the class II fructose-bisphosphate aldolase family.</text>
</comment>
<feature type="binding site" evidence="2">
    <location>
        <position position="164"/>
    </location>
    <ligand>
        <name>Zn(2+)</name>
        <dbReference type="ChEBI" id="CHEBI:29105"/>
        <label>2</label>
    </ligand>
</feature>
<comment type="caution">
    <text evidence="5">The sequence shown here is derived from an EMBL/GenBank/DDBJ whole genome shotgun (WGS) entry which is preliminary data.</text>
</comment>
<reference evidence="5 6" key="1">
    <citation type="submission" date="2018-10" db="EMBL/GenBank/DDBJ databases">
        <title>Fifty Aureobasidium pullulans genomes reveal a recombining polyextremotolerant generalist.</title>
        <authorList>
            <person name="Gostincar C."/>
            <person name="Turk M."/>
            <person name="Zajc J."/>
            <person name="Gunde-Cimerman N."/>
        </authorList>
    </citation>
    <scope>NUCLEOTIDE SEQUENCE [LARGE SCALE GENOMIC DNA]</scope>
    <source>
        <strain evidence="5 6">EXF-11900</strain>
    </source>
</reference>
<evidence type="ECO:0000256" key="2">
    <source>
        <dbReference type="PIRSR" id="PIRSR001359-3"/>
    </source>
</evidence>
<feature type="region of interest" description="Disordered" evidence="4">
    <location>
        <begin position="26"/>
        <end position="45"/>
    </location>
</feature>
<dbReference type="EC" id="4.1.2.13" evidence="3"/>
<proteinExistence type="inferred from homology"/>
<comment type="catalytic activity">
    <reaction evidence="3">
        <text>beta-D-fructose 1,6-bisphosphate = D-glyceraldehyde 3-phosphate + dihydroxyacetone phosphate</text>
        <dbReference type="Rhea" id="RHEA:14729"/>
        <dbReference type="ChEBI" id="CHEBI:32966"/>
        <dbReference type="ChEBI" id="CHEBI:57642"/>
        <dbReference type="ChEBI" id="CHEBI:59776"/>
        <dbReference type="EC" id="4.1.2.13"/>
    </reaction>
</comment>
<dbReference type="InterPro" id="IPR013785">
    <property type="entry name" value="Aldolase_TIM"/>
</dbReference>
<feature type="compositionally biased region" description="Basic and acidic residues" evidence="4">
    <location>
        <begin position="26"/>
        <end position="37"/>
    </location>
</feature>
<sequence length="347" mass="37732">MTSTILAVPSRPTFLISLTITLHTNQKEEAPANKEEDLTTSNPQSTHPAIMALQKLSNNPAVRMLHAAAAGKYGVLGVVSYNLETIIGAIRAAESKKAPLQILLFPWALHYSPSFVSAAAEACAAASVPVTLHMDHAQDPEVIKKAANLKKHDGTPMFDSIMVDMSHYEKEENLAKTTELVKLCHEKGIATEAEPGRIEGGEDGVKDTAELEGMMTTAEEVDDFIATGIDFLAPAFGNVHGDYHGVENIHLDYERLESIQKKVDGRVQIVLHGTNEFIPSILNKCIERGVTRVNVNKMVLSDYFAYTAEKTGKVPLTELVETSTELIKKQCEGWIDAMGCAGKAGTY</sequence>
<feature type="binding site" evidence="2">
    <location>
        <position position="272"/>
    </location>
    <ligand>
        <name>Zn(2+)</name>
        <dbReference type="ChEBI" id="CHEBI:29105"/>
        <label>1</label>
        <note>catalytic</note>
    </ligand>
</feature>
<comment type="pathway">
    <text evidence="3">Carbohydrate degradation; glycolysis; D-glyceraldehyde 3-phosphate and glycerone phosphate from D-glucose: step 4/4.</text>
</comment>
<dbReference type="SUPFAM" id="SSF51569">
    <property type="entry name" value="Aldolase"/>
    <property type="match status" value="1"/>
</dbReference>
<feature type="active site" description="Proton donor" evidence="1">
    <location>
        <position position="135"/>
    </location>
</feature>
<keyword evidence="3" id="KW-0456">Lyase</keyword>
<dbReference type="GO" id="GO:0008270">
    <property type="term" value="F:zinc ion binding"/>
    <property type="evidence" value="ECO:0007669"/>
    <property type="project" value="UniProtKB-UniRule"/>
</dbReference>
<dbReference type="InterPro" id="IPR050246">
    <property type="entry name" value="Class_II_FBP_aldolase"/>
</dbReference>
<feature type="binding site" evidence="2">
    <location>
        <position position="240"/>
    </location>
    <ligand>
        <name>Zn(2+)</name>
        <dbReference type="ChEBI" id="CHEBI:29105"/>
        <label>1</label>
        <note>catalytic</note>
    </ligand>
</feature>
<dbReference type="AlphaFoldDB" id="A0A4S8S3M8"/>
<evidence type="ECO:0000313" key="5">
    <source>
        <dbReference type="EMBL" id="THV64696.1"/>
    </source>
</evidence>
<dbReference type="Proteomes" id="UP000304951">
    <property type="component" value="Unassembled WGS sequence"/>
</dbReference>
<keyword evidence="2 3" id="KW-0862">Zinc</keyword>
<comment type="cofactor">
    <cofactor evidence="2 3">
        <name>Zn(2+)</name>
        <dbReference type="ChEBI" id="CHEBI:29105"/>
    </cofactor>
    <text evidence="2 3">Binds 2 Zn(2+) ions per subunit. One is catalytic and the other provides a structural contribution.</text>
</comment>
<dbReference type="EMBL" id="QZAF01000800">
    <property type="protein sequence ID" value="THV64696.1"/>
    <property type="molecule type" value="Genomic_DNA"/>
</dbReference>
<feature type="binding site" evidence="2">
    <location>
        <position position="194"/>
    </location>
    <ligand>
        <name>Zn(2+)</name>
        <dbReference type="ChEBI" id="CHEBI:29105"/>
        <label>2</label>
    </ligand>
</feature>
<keyword evidence="2 3" id="KW-0479">Metal-binding</keyword>
<dbReference type="InterPro" id="IPR000771">
    <property type="entry name" value="FBA_II"/>
</dbReference>
<evidence type="ECO:0000256" key="1">
    <source>
        <dbReference type="PIRSR" id="PIRSR001359-1"/>
    </source>
</evidence>
<dbReference type="PIRSF" id="PIRSF001359">
    <property type="entry name" value="F_bP_aldolase_II"/>
    <property type="match status" value="1"/>
</dbReference>
<dbReference type="GO" id="GO:0004332">
    <property type="term" value="F:fructose-bisphosphate aldolase activity"/>
    <property type="evidence" value="ECO:0007669"/>
    <property type="project" value="UniProtKB-EC"/>
</dbReference>
<comment type="function">
    <text evidence="3">Catalyzes the aldol condensation of dihydroxyacetone phosphate (DHAP or glycerone-phosphate) with glyceraldehyde 3-phosphate (G3P) to form fructose 1,6-bisphosphate (FBP) in gluconeogenesis and the reverse reaction in glycolysis.</text>
</comment>
<evidence type="ECO:0000256" key="3">
    <source>
        <dbReference type="RuleBase" id="RU366023"/>
    </source>
</evidence>
<dbReference type="PANTHER" id="PTHR30304">
    <property type="entry name" value="D-TAGATOSE-1,6-BISPHOSPHATE ALDOLASE"/>
    <property type="match status" value="1"/>
</dbReference>
<protein>
    <recommendedName>
        <fullName evidence="3">Fructose-bisphosphate aldolase</fullName>
        <shortName evidence="3">FBP aldolase</shortName>
        <ecNumber evidence="3">4.1.2.13</ecNumber>
    </recommendedName>
</protein>
<organism evidence="5 6">
    <name type="scientific">Aureobasidium pullulans</name>
    <name type="common">Black yeast</name>
    <name type="synonym">Pullularia pullulans</name>
    <dbReference type="NCBI Taxonomy" id="5580"/>
    <lineage>
        <taxon>Eukaryota</taxon>
        <taxon>Fungi</taxon>
        <taxon>Dikarya</taxon>
        <taxon>Ascomycota</taxon>
        <taxon>Pezizomycotina</taxon>
        <taxon>Dothideomycetes</taxon>
        <taxon>Dothideomycetidae</taxon>
        <taxon>Dothideales</taxon>
        <taxon>Saccotheciaceae</taxon>
        <taxon>Aureobasidium</taxon>
    </lineage>
</organism>